<organism evidence="2 3">
    <name type="scientific">Pleurodeles waltl</name>
    <name type="common">Iberian ribbed newt</name>
    <dbReference type="NCBI Taxonomy" id="8319"/>
    <lineage>
        <taxon>Eukaryota</taxon>
        <taxon>Metazoa</taxon>
        <taxon>Chordata</taxon>
        <taxon>Craniata</taxon>
        <taxon>Vertebrata</taxon>
        <taxon>Euteleostomi</taxon>
        <taxon>Amphibia</taxon>
        <taxon>Batrachia</taxon>
        <taxon>Caudata</taxon>
        <taxon>Salamandroidea</taxon>
        <taxon>Salamandridae</taxon>
        <taxon>Pleurodelinae</taxon>
        <taxon>Pleurodeles</taxon>
    </lineage>
</organism>
<gene>
    <name evidence="2" type="ORF">NDU88_005078</name>
</gene>
<evidence type="ECO:0000313" key="2">
    <source>
        <dbReference type="EMBL" id="KAJ1201265.1"/>
    </source>
</evidence>
<evidence type="ECO:0000313" key="3">
    <source>
        <dbReference type="Proteomes" id="UP001066276"/>
    </source>
</evidence>
<feature type="compositionally biased region" description="Basic residues" evidence="1">
    <location>
        <begin position="102"/>
        <end position="112"/>
    </location>
</feature>
<feature type="compositionally biased region" description="Pro residues" evidence="1">
    <location>
        <begin position="206"/>
        <end position="215"/>
    </location>
</feature>
<dbReference type="EMBL" id="JANPWB010000003">
    <property type="protein sequence ID" value="KAJ1201265.1"/>
    <property type="molecule type" value="Genomic_DNA"/>
</dbReference>
<keyword evidence="3" id="KW-1185">Reference proteome</keyword>
<proteinExistence type="predicted"/>
<feature type="region of interest" description="Disordered" evidence="1">
    <location>
        <begin position="196"/>
        <end position="215"/>
    </location>
</feature>
<name>A0AAV7VKX0_PLEWA</name>
<dbReference type="Proteomes" id="UP001066276">
    <property type="component" value="Chromosome 2_1"/>
</dbReference>
<feature type="region of interest" description="Disordered" evidence="1">
    <location>
        <begin position="96"/>
        <end position="127"/>
    </location>
</feature>
<comment type="caution">
    <text evidence="2">The sequence shown here is derived from an EMBL/GenBank/DDBJ whole genome shotgun (WGS) entry which is preliminary data.</text>
</comment>
<protein>
    <submittedName>
        <fullName evidence="2">Uncharacterized protein</fullName>
    </submittedName>
</protein>
<accession>A0AAV7VKX0</accession>
<dbReference type="AlphaFoldDB" id="A0AAV7VKX0"/>
<reference evidence="2" key="1">
    <citation type="journal article" date="2022" name="bioRxiv">
        <title>Sequencing and chromosome-scale assembly of the giantPleurodeles waltlgenome.</title>
        <authorList>
            <person name="Brown T."/>
            <person name="Elewa A."/>
            <person name="Iarovenko S."/>
            <person name="Subramanian E."/>
            <person name="Araus A.J."/>
            <person name="Petzold A."/>
            <person name="Susuki M."/>
            <person name="Suzuki K.-i.T."/>
            <person name="Hayashi T."/>
            <person name="Toyoda A."/>
            <person name="Oliveira C."/>
            <person name="Osipova E."/>
            <person name="Leigh N.D."/>
            <person name="Simon A."/>
            <person name="Yun M.H."/>
        </authorList>
    </citation>
    <scope>NUCLEOTIDE SEQUENCE</scope>
    <source>
        <strain evidence="2">20211129_DDA</strain>
        <tissue evidence="2">Liver</tissue>
    </source>
</reference>
<evidence type="ECO:0000256" key="1">
    <source>
        <dbReference type="SAM" id="MobiDB-lite"/>
    </source>
</evidence>
<sequence length="215" mass="22689">MLRFFMPPPCSAPPELRGIAARTWCLLLVGTSRGASRTCGTSVPPRRQVCQGRHEDAPGPFRVRRHCGVCTQPQAVQGAAAGQRLAAGCRRATKLWNPLPRGGRREKGHRGPRSTAGPAGSAGPLQSDAPLTFVQSLVPLQLKPGPLHTAIRSPSSGPHTAPGCSGCCGQPAIVCRSPPRHEAWDLRASSPAVRHVGCGRLTRPGKGPPRPRLGM</sequence>